<sequence>MGRHVTKVLLFGSTGAVGAACVDVLARRGDTSLIIAGRDEARLRERASTVAADIETARLDITDAAAVADAMKRCDVVVNCAGPSQRHSAQVAGAAVAAGVPYVDPGGDSALLHRLAGSGVPVVLQAGVQPGLSGLLLRAVALHRTDQIDAITAWCGGLQPLTPASVLEYAASLHDPHSHPGAALRDGVIRRIGHDERKPAPAQYFPGPVTVHPHLDAETVAVAAHLGVGNVWWTNVFDGVHTARAMQLLAVGDRRPRGQSDTDSVLAAAKLDLFGRQPYFTIVGTAHGGVGSTTVVFTCSDSYRITGALAAFAAERVADMPAGAHPLWRLDEPWEALEFLTDNVPGAQVALVDDAALPMVEEGSL</sequence>
<dbReference type="Gene3D" id="3.40.50.720">
    <property type="entry name" value="NAD(P)-binding Rossmann-like Domain"/>
    <property type="match status" value="1"/>
</dbReference>
<accession>A0ABX3R867</accession>
<evidence type="ECO:0000313" key="3">
    <source>
        <dbReference type="EMBL" id="OQZ90140.1"/>
    </source>
</evidence>
<protein>
    <recommendedName>
        <fullName evidence="2">Saccharopine dehydrogenase NADP binding domain-containing protein</fullName>
    </recommendedName>
</protein>
<dbReference type="Proteomes" id="UP000192319">
    <property type="component" value="Unassembled WGS sequence"/>
</dbReference>
<reference evidence="3 4" key="1">
    <citation type="submission" date="2017-02" db="EMBL/GenBank/DDBJ databases">
        <title>The new phylogeny of genus Mycobacterium.</title>
        <authorList>
            <person name="Tortoli E."/>
            <person name="Trovato A."/>
            <person name="Cirillo D.M."/>
        </authorList>
    </citation>
    <scope>NUCLEOTIDE SEQUENCE [LARGE SCALE GENOMIC DNA]</scope>
    <source>
        <strain evidence="3 4">DSM 45230</strain>
    </source>
</reference>
<gene>
    <name evidence="3" type="ORF">BST11_14235</name>
</gene>
<comment type="similarity">
    <text evidence="1">Belongs to the saccharopine dehydrogenase family. Enoyl reductase subfamily.</text>
</comment>
<dbReference type="PANTHER" id="PTHR43781">
    <property type="entry name" value="SACCHAROPINE DEHYDROGENASE"/>
    <property type="match status" value="1"/>
</dbReference>
<feature type="domain" description="Saccharopine dehydrogenase NADP binding" evidence="2">
    <location>
        <begin position="8"/>
        <end position="105"/>
    </location>
</feature>
<dbReference type="EMBL" id="MVHD01000022">
    <property type="protein sequence ID" value="OQZ90140.1"/>
    <property type="molecule type" value="Genomic_DNA"/>
</dbReference>
<dbReference type="PROSITE" id="PS51257">
    <property type="entry name" value="PROKAR_LIPOPROTEIN"/>
    <property type="match status" value="1"/>
</dbReference>
<dbReference type="SUPFAM" id="SSF51735">
    <property type="entry name" value="NAD(P)-binding Rossmann-fold domains"/>
    <property type="match status" value="1"/>
</dbReference>
<dbReference type="InterPro" id="IPR005097">
    <property type="entry name" value="Sacchrp_dh_NADP-bd"/>
</dbReference>
<evidence type="ECO:0000313" key="4">
    <source>
        <dbReference type="Proteomes" id="UP000192319"/>
    </source>
</evidence>
<dbReference type="InterPro" id="IPR036291">
    <property type="entry name" value="NAD(P)-bd_dom_sf"/>
</dbReference>
<comment type="caution">
    <text evidence="3">The sequence shown here is derived from an EMBL/GenBank/DDBJ whole genome shotgun (WGS) entry which is preliminary data.</text>
</comment>
<organism evidence="3 4">
    <name type="scientific">Mycobacterium alsense</name>
    <dbReference type="NCBI Taxonomy" id="324058"/>
    <lineage>
        <taxon>Bacteria</taxon>
        <taxon>Bacillati</taxon>
        <taxon>Actinomycetota</taxon>
        <taxon>Actinomycetes</taxon>
        <taxon>Mycobacteriales</taxon>
        <taxon>Mycobacteriaceae</taxon>
        <taxon>Mycobacterium</taxon>
    </lineage>
</organism>
<proteinExistence type="inferred from homology"/>
<dbReference type="Pfam" id="PF03435">
    <property type="entry name" value="Sacchrp_dh_NADP"/>
    <property type="match status" value="1"/>
</dbReference>
<evidence type="ECO:0000256" key="1">
    <source>
        <dbReference type="ARBA" id="ARBA00010591"/>
    </source>
</evidence>
<evidence type="ECO:0000259" key="2">
    <source>
        <dbReference type="Pfam" id="PF03435"/>
    </source>
</evidence>
<dbReference type="PANTHER" id="PTHR43781:SF1">
    <property type="entry name" value="SACCHAROPINE DEHYDROGENASE"/>
    <property type="match status" value="1"/>
</dbReference>
<name>A0ABX3R867_9MYCO</name>
<keyword evidence="4" id="KW-1185">Reference proteome</keyword>